<keyword evidence="1" id="KW-1133">Transmembrane helix</keyword>
<dbReference type="Proteomes" id="UP001162780">
    <property type="component" value="Chromosome"/>
</dbReference>
<proteinExistence type="predicted"/>
<protein>
    <submittedName>
        <fullName evidence="2">Uncharacterized protein</fullName>
    </submittedName>
</protein>
<gene>
    <name evidence="2" type="ORF">NM686_010630</name>
</gene>
<accession>A0ABY7GR92</accession>
<feature type="transmembrane region" description="Helical" evidence="1">
    <location>
        <begin position="6"/>
        <end position="25"/>
    </location>
</feature>
<keyword evidence="3" id="KW-1185">Reference proteome</keyword>
<sequence length="48" mass="5233">MPKPNLMAVIVLIVSIYAGIAWGRLKTACLWCGTRLIDFLAGHAGDFE</sequence>
<organism evidence="2 3">
    <name type="scientific">Methylomonas rapida</name>
    <dbReference type="NCBI Taxonomy" id="2963939"/>
    <lineage>
        <taxon>Bacteria</taxon>
        <taxon>Pseudomonadati</taxon>
        <taxon>Pseudomonadota</taxon>
        <taxon>Gammaproteobacteria</taxon>
        <taxon>Methylococcales</taxon>
        <taxon>Methylococcaceae</taxon>
        <taxon>Methylomonas</taxon>
    </lineage>
</organism>
<keyword evidence="1" id="KW-0812">Transmembrane</keyword>
<evidence type="ECO:0000313" key="3">
    <source>
        <dbReference type="Proteomes" id="UP001162780"/>
    </source>
</evidence>
<reference evidence="2" key="1">
    <citation type="submission" date="2022-11" db="EMBL/GenBank/DDBJ databases">
        <title>Methylomonas rapida sp. nov., Carotenoid-Producing Obligate Methanotrophs with High Growth Characteristics and Biotechnological Potential.</title>
        <authorList>
            <person name="Tikhonova E.N."/>
            <person name="Suleimanov R.Z."/>
            <person name="Miroshnikov K."/>
            <person name="Oshkin I.Y."/>
            <person name="Belova S.E."/>
            <person name="Danilova O.V."/>
            <person name="Ashikhmin A."/>
            <person name="Konopkin A."/>
            <person name="But S.Y."/>
            <person name="Khmelenina V.N."/>
            <person name="Kuznetsov N."/>
            <person name="Pimenov N.V."/>
            <person name="Dedysh S.N."/>
        </authorList>
    </citation>
    <scope>NUCLEOTIDE SEQUENCE</scope>
    <source>
        <strain evidence="2">MP1</strain>
    </source>
</reference>
<name>A0ABY7GR92_9GAMM</name>
<dbReference type="RefSeq" id="WP_255187847.1">
    <property type="nucleotide sequence ID" value="NZ_CP113517.1"/>
</dbReference>
<evidence type="ECO:0000256" key="1">
    <source>
        <dbReference type="SAM" id="Phobius"/>
    </source>
</evidence>
<dbReference type="EMBL" id="CP113517">
    <property type="protein sequence ID" value="WAR46939.1"/>
    <property type="molecule type" value="Genomic_DNA"/>
</dbReference>
<keyword evidence="1" id="KW-0472">Membrane</keyword>
<evidence type="ECO:0000313" key="2">
    <source>
        <dbReference type="EMBL" id="WAR46939.1"/>
    </source>
</evidence>